<keyword evidence="3" id="KW-0238">DNA-binding</keyword>
<dbReference type="EMBL" id="AFGF01000198">
    <property type="protein sequence ID" value="EGO62563.1"/>
    <property type="molecule type" value="Genomic_DNA"/>
</dbReference>
<protein>
    <recommendedName>
        <fullName evidence="5">HTH lysR-type domain-containing protein</fullName>
    </recommendedName>
</protein>
<dbReference type="PANTHER" id="PTHR30419:SF24">
    <property type="entry name" value="HTH-TYPE TRANSCRIPTIONAL REGULATOR CZCR"/>
    <property type="match status" value="1"/>
</dbReference>
<dbReference type="Pfam" id="PF00126">
    <property type="entry name" value="HTH_1"/>
    <property type="match status" value="1"/>
</dbReference>
<comment type="caution">
    <text evidence="6">The sequence shown here is derived from an EMBL/GenBank/DDBJ whole genome shotgun (WGS) entry which is preliminary data.</text>
</comment>
<sequence>MDLNKCEMFVRAIDTGSFSRAAEQSGYTPSGVAHMMDALEDEIGFPLLVRGHRGVRATENGQKLLPILRELLHWNEQFKQTAAEINGLETGTVRIGSYSSIATHWLPKVIKAFRENYPHIEIHLMEGIRQEVDRWLAERRVDLGFFSYQEPMSYEWIPLKTDPMLAVLPPDHPMAQLSAYPLVACRDEAFIMPALGKDADVVELLEKAGLTPQIRFSTLENYATLSMIECGLGMSIMNELITKGRQNHVVMLPLDPPHSITLGIAVPSIKTASPSVRKFISYATRMLKE</sequence>
<proteinExistence type="inferred from homology"/>
<reference evidence="6 7" key="1">
    <citation type="journal article" date="2011" name="EMBO J.">
        <title>Structural diversity of bacterial flagellar motors.</title>
        <authorList>
            <person name="Chen S."/>
            <person name="Beeby M."/>
            <person name="Murphy G.E."/>
            <person name="Leadbetter J.R."/>
            <person name="Hendrixson D.R."/>
            <person name="Briegel A."/>
            <person name="Li Z."/>
            <person name="Shi J."/>
            <person name="Tocheva E.I."/>
            <person name="Muller A."/>
            <person name="Dobro M.J."/>
            <person name="Jensen G.J."/>
        </authorList>
    </citation>
    <scope>NUCLEOTIDE SEQUENCE [LARGE SCALE GENOMIC DNA]</scope>
    <source>
        <strain evidence="6 7">DSM 6540</strain>
    </source>
</reference>
<dbReference type="Gene3D" id="3.40.190.10">
    <property type="entry name" value="Periplasmic binding protein-like II"/>
    <property type="match status" value="2"/>
</dbReference>
<dbReference type="GO" id="GO:0003700">
    <property type="term" value="F:DNA-binding transcription factor activity"/>
    <property type="evidence" value="ECO:0007669"/>
    <property type="project" value="InterPro"/>
</dbReference>
<keyword evidence="4" id="KW-0804">Transcription</keyword>
<dbReference type="AlphaFoldDB" id="F7NN29"/>
<evidence type="ECO:0000256" key="1">
    <source>
        <dbReference type="ARBA" id="ARBA00009437"/>
    </source>
</evidence>
<organism evidence="6 7">
    <name type="scientific">Acetonema longum DSM 6540</name>
    <dbReference type="NCBI Taxonomy" id="1009370"/>
    <lineage>
        <taxon>Bacteria</taxon>
        <taxon>Bacillati</taxon>
        <taxon>Bacillota</taxon>
        <taxon>Negativicutes</taxon>
        <taxon>Acetonemataceae</taxon>
        <taxon>Acetonema</taxon>
    </lineage>
</organism>
<gene>
    <name evidence="6" type="ORF">ALO_17561</name>
</gene>
<dbReference type="SUPFAM" id="SSF53850">
    <property type="entry name" value="Periplasmic binding protein-like II"/>
    <property type="match status" value="1"/>
</dbReference>
<evidence type="ECO:0000256" key="4">
    <source>
        <dbReference type="ARBA" id="ARBA00023163"/>
    </source>
</evidence>
<dbReference type="Gene3D" id="1.10.10.10">
    <property type="entry name" value="Winged helix-like DNA-binding domain superfamily/Winged helix DNA-binding domain"/>
    <property type="match status" value="1"/>
</dbReference>
<dbReference type="PANTHER" id="PTHR30419">
    <property type="entry name" value="HTH-TYPE TRANSCRIPTIONAL REGULATOR YBHD"/>
    <property type="match status" value="1"/>
</dbReference>
<evidence type="ECO:0000259" key="5">
    <source>
        <dbReference type="PROSITE" id="PS50931"/>
    </source>
</evidence>
<keyword evidence="7" id="KW-1185">Reference proteome</keyword>
<evidence type="ECO:0000256" key="3">
    <source>
        <dbReference type="ARBA" id="ARBA00023125"/>
    </source>
</evidence>
<comment type="similarity">
    <text evidence="1">Belongs to the LysR transcriptional regulatory family.</text>
</comment>
<dbReference type="Proteomes" id="UP000003240">
    <property type="component" value="Unassembled WGS sequence"/>
</dbReference>
<name>F7NN29_9FIRM</name>
<dbReference type="InterPro" id="IPR005119">
    <property type="entry name" value="LysR_subst-bd"/>
</dbReference>
<dbReference type="STRING" id="1009370.ALO_17561"/>
<accession>F7NN29</accession>
<dbReference type="InterPro" id="IPR036390">
    <property type="entry name" value="WH_DNA-bd_sf"/>
</dbReference>
<dbReference type="InterPro" id="IPR036388">
    <property type="entry name" value="WH-like_DNA-bd_sf"/>
</dbReference>
<feature type="domain" description="HTH lysR-type" evidence="5">
    <location>
        <begin position="1"/>
        <end position="58"/>
    </location>
</feature>
<dbReference type="InterPro" id="IPR050950">
    <property type="entry name" value="HTH-type_LysR_regulators"/>
</dbReference>
<dbReference type="SUPFAM" id="SSF46785">
    <property type="entry name" value="Winged helix' DNA-binding domain"/>
    <property type="match status" value="1"/>
</dbReference>
<dbReference type="CDD" id="cd05466">
    <property type="entry name" value="PBP2_LTTR_substrate"/>
    <property type="match status" value="1"/>
</dbReference>
<dbReference type="Pfam" id="PF03466">
    <property type="entry name" value="LysR_substrate"/>
    <property type="match status" value="1"/>
</dbReference>
<evidence type="ECO:0000313" key="7">
    <source>
        <dbReference type="Proteomes" id="UP000003240"/>
    </source>
</evidence>
<dbReference type="eggNOG" id="COG0583">
    <property type="taxonomic scope" value="Bacteria"/>
</dbReference>
<dbReference type="GO" id="GO:0005829">
    <property type="term" value="C:cytosol"/>
    <property type="evidence" value="ECO:0007669"/>
    <property type="project" value="TreeGrafter"/>
</dbReference>
<dbReference type="OrthoDB" id="1677645at2"/>
<dbReference type="PROSITE" id="PS50931">
    <property type="entry name" value="HTH_LYSR"/>
    <property type="match status" value="1"/>
</dbReference>
<dbReference type="RefSeq" id="WP_004098252.1">
    <property type="nucleotide sequence ID" value="NZ_AFGF01000198.1"/>
</dbReference>
<keyword evidence="2" id="KW-0805">Transcription regulation</keyword>
<evidence type="ECO:0000256" key="2">
    <source>
        <dbReference type="ARBA" id="ARBA00023015"/>
    </source>
</evidence>
<dbReference type="InterPro" id="IPR000847">
    <property type="entry name" value="LysR_HTH_N"/>
</dbReference>
<dbReference type="GO" id="GO:0003677">
    <property type="term" value="F:DNA binding"/>
    <property type="evidence" value="ECO:0007669"/>
    <property type="project" value="UniProtKB-KW"/>
</dbReference>
<evidence type="ECO:0000313" key="6">
    <source>
        <dbReference type="EMBL" id="EGO62563.1"/>
    </source>
</evidence>